<evidence type="ECO:0000313" key="1">
    <source>
        <dbReference type="EMBL" id="TGL97050.1"/>
    </source>
</evidence>
<name>A0A8B5NE19_9LEPT</name>
<proteinExistence type="predicted"/>
<protein>
    <submittedName>
        <fullName evidence="1">Uncharacterized protein</fullName>
    </submittedName>
</protein>
<dbReference type="EMBL" id="RQGP01000005">
    <property type="protein sequence ID" value="TGL97050.1"/>
    <property type="molecule type" value="Genomic_DNA"/>
</dbReference>
<reference evidence="1" key="1">
    <citation type="journal article" date="2019" name="PLoS Negl. Trop. Dis.">
        <title>Revisiting the worldwide diversity of Leptospira species in the environment.</title>
        <authorList>
            <person name="Vincent A.T."/>
            <person name="Schiettekatte O."/>
            <person name="Bourhy P."/>
            <person name="Veyrier F.J."/>
            <person name="Picardeau M."/>
        </authorList>
    </citation>
    <scope>NUCLEOTIDE SEQUENCE [LARGE SCALE GENOMIC DNA]</scope>
    <source>
        <strain evidence="1">201702422</strain>
    </source>
</reference>
<dbReference type="Proteomes" id="UP000298263">
    <property type="component" value="Unassembled WGS sequence"/>
</dbReference>
<sequence length="172" mass="20396">MIQNQSTSYKWTISNFDELSKFINSIRSENKSFLNYFIRPKVLVLFPEDIFESERVFFRTLFEQFAREIFLIETFHVCQLSQFSVTDLVGKKILSIGERLNQSFTHVENSEFIESKILDSSIEKIQDSDFDLIISHELDDNTKFKSELFLHGEELRKNVIQGTKKYIEFLKI</sequence>
<comment type="caution">
    <text evidence="1">The sequence shown here is derived from an EMBL/GenBank/DDBJ whole genome shotgun (WGS) entry which is preliminary data.</text>
</comment>
<accession>A0A8B5NE19</accession>
<organism evidence="1 2">
    <name type="scientific">Leptospira congkakensis</name>
    <dbReference type="NCBI Taxonomy" id="2484932"/>
    <lineage>
        <taxon>Bacteria</taxon>
        <taxon>Pseudomonadati</taxon>
        <taxon>Spirochaetota</taxon>
        <taxon>Spirochaetia</taxon>
        <taxon>Leptospirales</taxon>
        <taxon>Leptospiraceae</taxon>
        <taxon>Leptospira</taxon>
    </lineage>
</organism>
<evidence type="ECO:0000313" key="2">
    <source>
        <dbReference type="Proteomes" id="UP000298263"/>
    </source>
</evidence>
<keyword evidence="2" id="KW-1185">Reference proteome</keyword>
<gene>
    <name evidence="1" type="ORF">EHQ69_00100</name>
</gene>
<dbReference type="AlphaFoldDB" id="A0A8B5NE19"/>